<comment type="subcellular location">
    <subcellularLocation>
        <location evidence="1">Golgi apparatus membrane</location>
        <topology evidence="1">Single-pass type II membrane protein</topology>
    </subcellularLocation>
</comment>
<dbReference type="Proteomes" id="UP000001072">
    <property type="component" value="Unassembled WGS sequence"/>
</dbReference>
<dbReference type="KEGG" id="mlr:MELLADRAFT_73877"/>
<dbReference type="RefSeq" id="XP_007403912.1">
    <property type="nucleotide sequence ID" value="XM_007403850.1"/>
</dbReference>
<evidence type="ECO:0000313" key="11">
    <source>
        <dbReference type="EMBL" id="EGG12974.1"/>
    </source>
</evidence>
<accession>F4R4M1</accession>
<protein>
    <submittedName>
        <fullName evidence="11">Family 31 glycosyltransferase</fullName>
    </submittedName>
</protein>
<dbReference type="GO" id="GO:0016758">
    <property type="term" value="F:hexosyltransferase activity"/>
    <property type="evidence" value="ECO:0007669"/>
    <property type="project" value="InterPro"/>
</dbReference>
<evidence type="ECO:0000256" key="2">
    <source>
        <dbReference type="ARBA" id="ARBA00008661"/>
    </source>
</evidence>
<evidence type="ECO:0000256" key="1">
    <source>
        <dbReference type="ARBA" id="ARBA00004323"/>
    </source>
</evidence>
<dbReference type="PANTHER" id="PTHR11214:SF333">
    <property type="entry name" value="GLYCOSYLTRANSFERASE FAMILY 31 PROTEIN"/>
    <property type="match status" value="1"/>
</dbReference>
<evidence type="ECO:0000256" key="7">
    <source>
        <dbReference type="ARBA" id="ARBA00022989"/>
    </source>
</evidence>
<gene>
    <name evidence="11" type="ORF">MELLADRAFT_73877</name>
</gene>
<keyword evidence="3" id="KW-0328">Glycosyltransferase</keyword>
<keyword evidence="6" id="KW-0735">Signal-anchor</keyword>
<keyword evidence="9" id="KW-0472">Membrane</keyword>
<evidence type="ECO:0000256" key="4">
    <source>
        <dbReference type="ARBA" id="ARBA00022679"/>
    </source>
</evidence>
<organism evidence="12">
    <name type="scientific">Melampsora larici-populina (strain 98AG31 / pathotype 3-4-7)</name>
    <name type="common">Poplar leaf rust fungus</name>
    <dbReference type="NCBI Taxonomy" id="747676"/>
    <lineage>
        <taxon>Eukaryota</taxon>
        <taxon>Fungi</taxon>
        <taxon>Dikarya</taxon>
        <taxon>Basidiomycota</taxon>
        <taxon>Pucciniomycotina</taxon>
        <taxon>Pucciniomycetes</taxon>
        <taxon>Pucciniales</taxon>
        <taxon>Melampsoraceae</taxon>
        <taxon>Melampsora</taxon>
    </lineage>
</organism>
<keyword evidence="12" id="KW-1185">Reference proteome</keyword>
<dbReference type="STRING" id="747676.F4R4M1"/>
<dbReference type="InParanoid" id="F4R4M1"/>
<keyword evidence="5" id="KW-0812">Transmembrane</keyword>
<evidence type="ECO:0000256" key="8">
    <source>
        <dbReference type="ARBA" id="ARBA00023034"/>
    </source>
</evidence>
<keyword evidence="8" id="KW-0333">Golgi apparatus</keyword>
<evidence type="ECO:0000256" key="10">
    <source>
        <dbReference type="SAM" id="MobiDB-lite"/>
    </source>
</evidence>
<keyword evidence="4 11" id="KW-0808">Transferase</keyword>
<proteinExistence type="inferred from homology"/>
<dbReference type="EMBL" id="GL883090">
    <property type="protein sequence ID" value="EGG12974.1"/>
    <property type="molecule type" value="Genomic_DNA"/>
</dbReference>
<evidence type="ECO:0000256" key="9">
    <source>
        <dbReference type="ARBA" id="ARBA00023136"/>
    </source>
</evidence>
<evidence type="ECO:0000313" key="12">
    <source>
        <dbReference type="Proteomes" id="UP000001072"/>
    </source>
</evidence>
<dbReference type="AlphaFoldDB" id="F4R4M1"/>
<dbReference type="eggNOG" id="KOG2287">
    <property type="taxonomic scope" value="Eukaryota"/>
</dbReference>
<feature type="region of interest" description="Disordered" evidence="10">
    <location>
        <begin position="514"/>
        <end position="629"/>
    </location>
</feature>
<dbReference type="PANTHER" id="PTHR11214">
    <property type="entry name" value="BETA-1,3-N-ACETYLGLUCOSAMINYLTRANSFERASE"/>
    <property type="match status" value="1"/>
</dbReference>
<dbReference type="GO" id="GO:0051072">
    <property type="term" value="P:4,6-pyruvylated galactose residue biosynthetic process"/>
    <property type="evidence" value="ECO:0007669"/>
    <property type="project" value="TreeGrafter"/>
</dbReference>
<dbReference type="OrthoDB" id="2139606at2759"/>
<evidence type="ECO:0000256" key="6">
    <source>
        <dbReference type="ARBA" id="ARBA00022968"/>
    </source>
</evidence>
<comment type="similarity">
    <text evidence="2">Belongs to the glycosyltransferase 31 family.</text>
</comment>
<dbReference type="GO" id="GO:0000139">
    <property type="term" value="C:Golgi membrane"/>
    <property type="evidence" value="ECO:0007669"/>
    <property type="project" value="UniProtKB-SubCell"/>
</dbReference>
<evidence type="ECO:0000256" key="3">
    <source>
        <dbReference type="ARBA" id="ARBA00022676"/>
    </source>
</evidence>
<dbReference type="InterPro" id="IPR002659">
    <property type="entry name" value="Glyco_trans_31"/>
</dbReference>
<dbReference type="Gene3D" id="3.90.550.50">
    <property type="match status" value="1"/>
</dbReference>
<evidence type="ECO:0000256" key="5">
    <source>
        <dbReference type="ARBA" id="ARBA00022692"/>
    </source>
</evidence>
<sequence length="629" mass="71151">METFNDIVILEIPENMNRGKTYAYFRWASENATIPFYYHSTSSGDTNEPLQLEAGDQKPDQKVSVGFRKADFVVKADDDAFIVLRELERHLRVAPRNKTYWGYLIRNLFMGGECYALSSDLVDYVASSASVLNHLTGAEDKKVAKWMRIHPNATSINWVTEKCWIYDHPKAGTTYAHGFLFPDEVRRVREEGKRGLTEAELQLRGYDWPQAYSTVTRWKERYLPPRSRMTMEEEVEDLVEGGGKFNRTDWRSSDIDQKPLVRIDEVLFEANDQRLQLPTILSTLPEDEMRTKGVTEHGAFSSGAHSSSALLSSSAHHEPSIPLKFGRPPSELLTPLPAYEDLPESDFKQALGRVAKDNQRVELNHKENKMIGLPAVRFDEDENRLREIRFEGRKNGGTVVVHYLKRNEWFLETQLVLLGKSYTWDSGLEPMDHITRIEKAAIGTKNKLEVIESGNERFGGARMYGSPLIELDGTIKMGEASKLEEVEEPDLAIRKTIEGGAGWVRGKPRVRVSDLENGPDFSLGKEEEKEDEKEEEKAVVEEETTEIVENSEPLQSHLTSTPLSSSSSSSPSPSSLLPTSLTATVSSDLSRGVDQQIRLPDDQSEILNNRPTLEHHQPQFNLNNTGIDI</sequence>
<name>F4R4M1_MELLP</name>
<reference evidence="12" key="1">
    <citation type="journal article" date="2011" name="Proc. Natl. Acad. Sci. U.S.A.">
        <title>Obligate biotrophy features unraveled by the genomic analysis of rust fungi.</title>
        <authorList>
            <person name="Duplessis S."/>
            <person name="Cuomo C.A."/>
            <person name="Lin Y.-C."/>
            <person name="Aerts A."/>
            <person name="Tisserant E."/>
            <person name="Veneault-Fourrey C."/>
            <person name="Joly D.L."/>
            <person name="Hacquard S."/>
            <person name="Amselem J."/>
            <person name="Cantarel B.L."/>
            <person name="Chiu R."/>
            <person name="Coutinho P.M."/>
            <person name="Feau N."/>
            <person name="Field M."/>
            <person name="Frey P."/>
            <person name="Gelhaye E."/>
            <person name="Goldberg J."/>
            <person name="Grabherr M.G."/>
            <person name="Kodira C.D."/>
            <person name="Kohler A."/>
            <person name="Kuees U."/>
            <person name="Lindquist E.A."/>
            <person name="Lucas S.M."/>
            <person name="Mago R."/>
            <person name="Mauceli E."/>
            <person name="Morin E."/>
            <person name="Murat C."/>
            <person name="Pangilinan J.L."/>
            <person name="Park R."/>
            <person name="Pearson M."/>
            <person name="Quesneville H."/>
            <person name="Rouhier N."/>
            <person name="Sakthikumar S."/>
            <person name="Salamov A.A."/>
            <person name="Schmutz J."/>
            <person name="Selles B."/>
            <person name="Shapiro H."/>
            <person name="Tanguay P."/>
            <person name="Tuskan G.A."/>
            <person name="Henrissat B."/>
            <person name="Van de Peer Y."/>
            <person name="Rouze P."/>
            <person name="Ellis J.G."/>
            <person name="Dodds P.N."/>
            <person name="Schein J.E."/>
            <person name="Zhong S."/>
            <person name="Hamelin R.C."/>
            <person name="Grigoriev I.V."/>
            <person name="Szabo L.J."/>
            <person name="Martin F."/>
        </authorList>
    </citation>
    <scope>NUCLEOTIDE SEQUENCE [LARGE SCALE GENOMIC DNA]</scope>
    <source>
        <strain evidence="12">98AG31 / pathotype 3-4-7</strain>
    </source>
</reference>
<dbReference type="GeneID" id="18932499"/>
<feature type="compositionally biased region" description="Polar residues" evidence="10">
    <location>
        <begin position="618"/>
        <end position="629"/>
    </location>
</feature>
<keyword evidence="7" id="KW-1133">Transmembrane helix</keyword>
<feature type="compositionally biased region" description="Low complexity" evidence="10">
    <location>
        <begin position="553"/>
        <end position="587"/>
    </location>
</feature>
<dbReference type="HOGENOM" id="CLU_434796_0_0_1"/>
<dbReference type="VEuPathDB" id="FungiDB:MELLADRAFT_73877"/>